<evidence type="ECO:0000256" key="1">
    <source>
        <dbReference type="SAM" id="Phobius"/>
    </source>
</evidence>
<accession>A0ABR8X6W2</accession>
<dbReference type="Pfam" id="PF14155">
    <property type="entry name" value="DUF4307"/>
    <property type="match status" value="1"/>
</dbReference>
<name>A0ABR8X6W2_9MICO</name>
<dbReference type="EMBL" id="JACSPM010000007">
    <property type="protein sequence ID" value="MBD8024958.1"/>
    <property type="molecule type" value="Genomic_DNA"/>
</dbReference>
<keyword evidence="3" id="KW-1185">Reference proteome</keyword>
<dbReference type="RefSeq" id="WP_191767291.1">
    <property type="nucleotide sequence ID" value="NZ_JACSPM010000007.1"/>
</dbReference>
<dbReference type="Proteomes" id="UP000602532">
    <property type="component" value="Unassembled WGS sequence"/>
</dbReference>
<dbReference type="InterPro" id="IPR025443">
    <property type="entry name" value="DUF4307"/>
</dbReference>
<keyword evidence="1" id="KW-0812">Transmembrane</keyword>
<protein>
    <submittedName>
        <fullName evidence="2">DUF4307 domain-containing protein</fullName>
    </submittedName>
</protein>
<reference evidence="2 3" key="1">
    <citation type="submission" date="2020-08" db="EMBL/GenBank/DDBJ databases">
        <title>A Genomic Blueprint of the Chicken Gut Microbiome.</title>
        <authorList>
            <person name="Gilroy R."/>
            <person name="Ravi A."/>
            <person name="Getino M."/>
            <person name="Pursley I."/>
            <person name="Horton D.L."/>
            <person name="Alikhan N.-F."/>
            <person name="Baker D."/>
            <person name="Gharbi K."/>
            <person name="Hall N."/>
            <person name="Watson M."/>
            <person name="Adriaenssens E.M."/>
            <person name="Foster-Nyarko E."/>
            <person name="Jarju S."/>
            <person name="Secka A."/>
            <person name="Antonio M."/>
            <person name="Oren A."/>
            <person name="Chaudhuri R."/>
            <person name="La Ragione R.M."/>
            <person name="Hildebrand F."/>
            <person name="Pallen M.J."/>
        </authorList>
    </citation>
    <scope>NUCLEOTIDE SEQUENCE [LARGE SCALE GENOMIC DNA]</scope>
    <source>
        <strain evidence="2 3">Sa1CUA4</strain>
    </source>
</reference>
<evidence type="ECO:0000313" key="2">
    <source>
        <dbReference type="EMBL" id="MBD8024958.1"/>
    </source>
</evidence>
<keyword evidence="1" id="KW-1133">Transmembrane helix</keyword>
<proteinExistence type="predicted"/>
<organism evidence="2 3">
    <name type="scientific">Microbacterium gallinarum</name>
    <dbReference type="NCBI Taxonomy" id="2762209"/>
    <lineage>
        <taxon>Bacteria</taxon>
        <taxon>Bacillati</taxon>
        <taxon>Actinomycetota</taxon>
        <taxon>Actinomycetes</taxon>
        <taxon>Micrococcales</taxon>
        <taxon>Microbacteriaceae</taxon>
        <taxon>Microbacterium</taxon>
    </lineage>
</organism>
<keyword evidence="1" id="KW-0472">Membrane</keyword>
<gene>
    <name evidence="2" type="ORF">H9622_15340</name>
</gene>
<comment type="caution">
    <text evidence="2">The sequence shown here is derived from an EMBL/GenBank/DDBJ whole genome shotgun (WGS) entry which is preliminary data.</text>
</comment>
<feature type="transmembrane region" description="Helical" evidence="1">
    <location>
        <begin position="21"/>
        <end position="42"/>
    </location>
</feature>
<sequence>MTTQQMLDERYGRTRSPARRWIVGAGIAVAVVLVALFGWMTVSGSLDAVDSDATGFEVVDAHSVVLSFQITAPPGRSVACAIEAQDQEHGVVGWRVVEIPAGESHSQALREVIPTTAEATTGFVNSCWVT</sequence>
<evidence type="ECO:0000313" key="3">
    <source>
        <dbReference type="Proteomes" id="UP000602532"/>
    </source>
</evidence>